<proteinExistence type="predicted"/>
<dbReference type="Proteomes" id="UP000473089">
    <property type="component" value="Unassembled WGS sequence"/>
</dbReference>
<evidence type="ECO:0000313" key="2">
    <source>
        <dbReference type="Proteomes" id="UP000473089"/>
    </source>
</evidence>
<gene>
    <name evidence="1" type="ORF">EXM42_07495</name>
</gene>
<dbReference type="AlphaFoldDB" id="A0A6M0T249"/>
<accession>A0A6M0T249</accession>
<comment type="caution">
    <text evidence="1">The sequence shown here is derived from an EMBL/GenBank/DDBJ whole genome shotgun (WGS) entry which is preliminary data.</text>
</comment>
<reference evidence="1 2" key="1">
    <citation type="submission" date="2019-02" db="EMBL/GenBank/DDBJ databases">
        <title>Genome sequencing of Clostridium botulinum clinical isolates.</title>
        <authorList>
            <person name="Brunt J."/>
            <person name="Van Vliet A.H.M."/>
            <person name="Stringer S.C."/>
            <person name="Grant K.A."/>
            <person name="Carter A.C."/>
            <person name="Peck M.W."/>
        </authorList>
    </citation>
    <scope>NUCLEOTIDE SEQUENCE [LARGE SCALE GENOMIC DNA]</scope>
    <source>
        <strain evidence="1 2">R1125/03</strain>
    </source>
</reference>
<name>A0A6M0T249_CLOBO</name>
<dbReference type="EMBL" id="SGJP01000012">
    <property type="protein sequence ID" value="NFA60241.1"/>
    <property type="molecule type" value="Genomic_DNA"/>
</dbReference>
<evidence type="ECO:0000313" key="1">
    <source>
        <dbReference type="EMBL" id="NFA60241.1"/>
    </source>
</evidence>
<organism evidence="1 2">
    <name type="scientific">Clostridium botulinum</name>
    <dbReference type="NCBI Taxonomy" id="1491"/>
    <lineage>
        <taxon>Bacteria</taxon>
        <taxon>Bacillati</taxon>
        <taxon>Bacillota</taxon>
        <taxon>Clostridia</taxon>
        <taxon>Eubacteriales</taxon>
        <taxon>Clostridiaceae</taxon>
        <taxon>Clostridium</taxon>
    </lineage>
</organism>
<protein>
    <submittedName>
        <fullName evidence="1">Uncharacterized protein</fullName>
    </submittedName>
</protein>
<sequence length="71" mass="7876">MFIGSGWAGCVAAISANKEALIKLSKIINLNYICISGYSKFILSDYSNIIKNWRIKNKLIVQQAAKVLNVD</sequence>